<keyword evidence="1" id="KW-0175">Coiled coil</keyword>
<dbReference type="Pfam" id="PF13263">
    <property type="entry name" value="PHP_C"/>
    <property type="match status" value="1"/>
</dbReference>
<protein>
    <recommendedName>
        <fullName evidence="2">Rad50/SbcC-type AAA domain-containing protein</fullName>
    </recommendedName>
</protein>
<dbReference type="Pfam" id="PF13476">
    <property type="entry name" value="AAA_23"/>
    <property type="match status" value="1"/>
</dbReference>
<sequence>MELTGARWWKVDFHTHTPASNDYGKGPDVNEVKKMTPRDWLLQHMKKEIDCVVITDHNSGAWIDCLKDELIKMENEKIQGYRKIYLFPGVEISVSGGLHLLAIFDLDKTTDDITSIVGNLQYSGTRGDSDGITSKTFNQSIDIIHEEGGIAIPAHVDKPKGLFEVEKGVTLEKSIKNENLLAIELCDTNYSKPQLYKGLDRKLAEIAGSDSHHPNTIGSVYTWVKMEKPNLNALKLSLHDCEDGILRMENSEDTPNDIQNRNFIKSIKISMGAKVGRNTPLNVNFSPWMNSIIGGRGSGKSSIIEFIRLPFNQVNNLPPKVKENFDNFNQVPEKRGKLGMLTPDSEVSVIIHKDGRDIELTWKDNKIIEKNNGNIYNWETQEELKSLSNRFPIRIFSQKHLYELTEDPKFLINIIDEQWDKLNWDTKNEELAQSWLNNRSYTRKLKKDLESIDNLEALLRDIQAKIDIYDKSEYQQILNDYQKHQLINNKMDSDVLKVRNYHSELLSKFDSIQNYLYSDNIYEKVDEITKNMLIQQDAEFKDIQYNLKSNIDELGNLICKIDKEFQELPWLTNKEKNKKSYDKIMNELEEFDTNGSNYEELIKEKTNIEEKIEKRRNLENRYRKCQQDGESILIEIEKHQKLLRRERICVVNNWIGENEKIRIYIEEMGDSENAESEFRKLIRKDGKTVYSKDILDFEEKRGFIYDLIKSQDVWTERENIVSRLNEISKDNNFSKAFYKHILDIKNNTPEDLDRIMIWYPEDKVVLKMVNNNNKEEDIATGSAGQRTAAMLSLMLRLDHTPIIIDQPEEDLDTRRITDLVVEDFKNLKKKQQIITITHNPNIPVNGASENIIQMNFAGGQINKNVEGALQKEEVRRAVCEIMEGGKDALDKRYYRVSRALREKQ</sequence>
<dbReference type="PANTHER" id="PTHR42924">
    <property type="entry name" value="EXONUCLEASE"/>
    <property type="match status" value="1"/>
</dbReference>
<evidence type="ECO:0000313" key="3">
    <source>
        <dbReference type="EMBL" id="AKQ51587.1"/>
    </source>
</evidence>
<reference evidence="3" key="1">
    <citation type="submission" date="2015-01" db="EMBL/GenBank/DDBJ databases">
        <title>An abundance of antimicrobial substances governs microbial competition in the human nasal microbiota.</title>
        <authorList>
            <person name="Janek D."/>
            <person name="Krismer B."/>
            <person name="Peschel A."/>
        </authorList>
    </citation>
    <scope>NUCLEOTIDE SEQUENCE</scope>
    <source>
        <strain evidence="3">IVK45</strain>
        <plasmid evidence="3">pIVK45</plasmid>
    </source>
</reference>
<dbReference type="InterPro" id="IPR054787">
    <property type="entry name" value="TrlF_ATPase"/>
</dbReference>
<dbReference type="GO" id="GO:0006302">
    <property type="term" value="P:double-strand break repair"/>
    <property type="evidence" value="ECO:0007669"/>
    <property type="project" value="InterPro"/>
</dbReference>
<dbReference type="RefSeq" id="WP_172686122.1">
    <property type="nucleotide sequence ID" value="NZ_KP702950.1"/>
</dbReference>
<dbReference type="Gene3D" id="3.40.50.300">
    <property type="entry name" value="P-loop containing nucleotide triphosphate hydrolases"/>
    <property type="match status" value="2"/>
</dbReference>
<dbReference type="InterPro" id="IPR027417">
    <property type="entry name" value="P-loop_NTPase"/>
</dbReference>
<accession>A0A0K0PS88</accession>
<proteinExistence type="predicted"/>
<dbReference type="InterPro" id="IPR038729">
    <property type="entry name" value="Rad50/SbcC_AAA"/>
</dbReference>
<name>A0A0K0PS88_STAEP</name>
<dbReference type="InterPro" id="IPR016195">
    <property type="entry name" value="Pol/histidinol_Pase-like"/>
</dbReference>
<dbReference type="AlphaFoldDB" id="A0A0K0PS88"/>
<dbReference type="NCBIfam" id="NF045780">
    <property type="entry name" value="TrlF_fam_ATP"/>
    <property type="match status" value="1"/>
</dbReference>
<evidence type="ECO:0000256" key="1">
    <source>
        <dbReference type="SAM" id="Coils"/>
    </source>
</evidence>
<dbReference type="Gene3D" id="3.20.20.140">
    <property type="entry name" value="Metal-dependent hydrolases"/>
    <property type="match status" value="1"/>
</dbReference>
<geneLocation type="plasmid" evidence="3">
    <name>pIVK45</name>
</geneLocation>
<dbReference type="SUPFAM" id="SSF52540">
    <property type="entry name" value="P-loop containing nucleoside triphosphate hydrolases"/>
    <property type="match status" value="1"/>
</dbReference>
<dbReference type="SUPFAM" id="SSF89550">
    <property type="entry name" value="PHP domain-like"/>
    <property type="match status" value="1"/>
</dbReference>
<feature type="coiled-coil region" evidence="1">
    <location>
        <begin position="445"/>
        <end position="472"/>
    </location>
</feature>
<evidence type="ECO:0000259" key="2">
    <source>
        <dbReference type="Pfam" id="PF13476"/>
    </source>
</evidence>
<dbReference type="EMBL" id="KP702950">
    <property type="protein sequence ID" value="AKQ51587.1"/>
    <property type="molecule type" value="Genomic_DNA"/>
</dbReference>
<organism evidence="3">
    <name type="scientific">Staphylococcus epidermidis</name>
    <dbReference type="NCBI Taxonomy" id="1282"/>
    <lineage>
        <taxon>Bacteria</taxon>
        <taxon>Bacillati</taxon>
        <taxon>Bacillota</taxon>
        <taxon>Bacilli</taxon>
        <taxon>Bacillales</taxon>
        <taxon>Staphylococcaceae</taxon>
        <taxon>Staphylococcus</taxon>
    </lineage>
</organism>
<dbReference type="GO" id="GO:0016887">
    <property type="term" value="F:ATP hydrolysis activity"/>
    <property type="evidence" value="ECO:0007669"/>
    <property type="project" value="InterPro"/>
</dbReference>
<dbReference type="GO" id="GO:0004534">
    <property type="term" value="F:5'-3' RNA exonuclease activity"/>
    <property type="evidence" value="ECO:0007669"/>
    <property type="project" value="TreeGrafter"/>
</dbReference>
<feature type="domain" description="Rad50/SbcC-type AAA" evidence="2">
    <location>
        <begin position="281"/>
        <end position="477"/>
    </location>
</feature>
<dbReference type="GO" id="GO:0035312">
    <property type="term" value="F:5'-3' DNA exonuclease activity"/>
    <property type="evidence" value="ECO:0007669"/>
    <property type="project" value="TreeGrafter"/>
</dbReference>
<keyword evidence="3" id="KW-0614">Plasmid</keyword>
<feature type="coiled-coil region" evidence="1">
    <location>
        <begin position="598"/>
        <end position="628"/>
    </location>
</feature>
<dbReference type="InterPro" id="IPR052018">
    <property type="entry name" value="PHP_domain"/>
</dbReference>
<dbReference type="PANTHER" id="PTHR42924:SF3">
    <property type="entry name" value="POLYMERASE_HISTIDINOL PHOSPHATASE N-TERMINAL DOMAIN-CONTAINING PROTEIN"/>
    <property type="match status" value="1"/>
</dbReference>